<dbReference type="Proteomes" id="UP000805193">
    <property type="component" value="Unassembled WGS sequence"/>
</dbReference>
<organism evidence="1 2">
    <name type="scientific">Ixodes persulcatus</name>
    <name type="common">Taiga tick</name>
    <dbReference type="NCBI Taxonomy" id="34615"/>
    <lineage>
        <taxon>Eukaryota</taxon>
        <taxon>Metazoa</taxon>
        <taxon>Ecdysozoa</taxon>
        <taxon>Arthropoda</taxon>
        <taxon>Chelicerata</taxon>
        <taxon>Arachnida</taxon>
        <taxon>Acari</taxon>
        <taxon>Parasitiformes</taxon>
        <taxon>Ixodida</taxon>
        <taxon>Ixodoidea</taxon>
        <taxon>Ixodidae</taxon>
        <taxon>Ixodinae</taxon>
        <taxon>Ixodes</taxon>
    </lineage>
</organism>
<comment type="caution">
    <text evidence="1">The sequence shown here is derived from an EMBL/GenBank/DDBJ whole genome shotgun (WGS) entry which is preliminary data.</text>
</comment>
<dbReference type="EMBL" id="JABSTQ010009360">
    <property type="protein sequence ID" value="KAG0430039.1"/>
    <property type="molecule type" value="Genomic_DNA"/>
</dbReference>
<name>A0AC60Q7Z3_IXOPE</name>
<sequence>MVAHDGGGRGSPLLFGGASWGSFERGMRPSRCSGRPQPPPPAAEPAARGPAARLPQGPVPRAGVGASSPFTGGPLPEATRGGSTSTEDIEASVNPHL</sequence>
<protein>
    <submittedName>
        <fullName evidence="1">Uncharacterized protein</fullName>
    </submittedName>
</protein>
<accession>A0AC60Q7Z3</accession>
<proteinExistence type="predicted"/>
<gene>
    <name evidence="1" type="ORF">HPB47_023064</name>
</gene>
<evidence type="ECO:0000313" key="2">
    <source>
        <dbReference type="Proteomes" id="UP000805193"/>
    </source>
</evidence>
<reference evidence="1 2" key="1">
    <citation type="journal article" date="2020" name="Cell">
        <title>Large-Scale Comparative Analyses of Tick Genomes Elucidate Their Genetic Diversity and Vector Capacities.</title>
        <authorList>
            <consortium name="Tick Genome and Microbiome Consortium (TIGMIC)"/>
            <person name="Jia N."/>
            <person name="Wang J."/>
            <person name="Shi W."/>
            <person name="Du L."/>
            <person name="Sun Y."/>
            <person name="Zhan W."/>
            <person name="Jiang J.F."/>
            <person name="Wang Q."/>
            <person name="Zhang B."/>
            <person name="Ji P."/>
            <person name="Bell-Sakyi L."/>
            <person name="Cui X.M."/>
            <person name="Yuan T.T."/>
            <person name="Jiang B.G."/>
            <person name="Yang W.F."/>
            <person name="Lam T.T."/>
            <person name="Chang Q.C."/>
            <person name="Ding S.J."/>
            <person name="Wang X.J."/>
            <person name="Zhu J.G."/>
            <person name="Ruan X.D."/>
            <person name="Zhao L."/>
            <person name="Wei J.T."/>
            <person name="Ye R.Z."/>
            <person name="Que T.C."/>
            <person name="Du C.H."/>
            <person name="Zhou Y.H."/>
            <person name="Cheng J.X."/>
            <person name="Dai P.F."/>
            <person name="Guo W.B."/>
            <person name="Han X.H."/>
            <person name="Huang E.J."/>
            <person name="Li L.F."/>
            <person name="Wei W."/>
            <person name="Gao Y.C."/>
            <person name="Liu J.Z."/>
            <person name="Shao H.Z."/>
            <person name="Wang X."/>
            <person name="Wang C.C."/>
            <person name="Yang T.C."/>
            <person name="Huo Q.B."/>
            <person name="Li W."/>
            <person name="Chen H.Y."/>
            <person name="Chen S.E."/>
            <person name="Zhou L.G."/>
            <person name="Ni X.B."/>
            <person name="Tian J.H."/>
            <person name="Sheng Y."/>
            <person name="Liu T."/>
            <person name="Pan Y.S."/>
            <person name="Xia L.Y."/>
            <person name="Li J."/>
            <person name="Zhao F."/>
            <person name="Cao W.C."/>
        </authorList>
    </citation>
    <scope>NUCLEOTIDE SEQUENCE [LARGE SCALE GENOMIC DNA]</scope>
    <source>
        <strain evidence="1">Iper-2018</strain>
    </source>
</reference>
<keyword evidence="2" id="KW-1185">Reference proteome</keyword>
<evidence type="ECO:0000313" key="1">
    <source>
        <dbReference type="EMBL" id="KAG0430039.1"/>
    </source>
</evidence>